<proteinExistence type="predicted"/>
<evidence type="ECO:0000313" key="1">
    <source>
        <dbReference type="EMBL" id="EME31055.1"/>
    </source>
</evidence>
<dbReference type="Gramene" id="EME31055">
    <property type="protein sequence ID" value="EME31055"/>
    <property type="gene ID" value="Gasu_18120"/>
</dbReference>
<dbReference type="GeneID" id="17089739"/>
<dbReference type="KEGG" id="gsl:Gasu_18120"/>
<dbReference type="AlphaFoldDB" id="M2X3Q7"/>
<gene>
    <name evidence="1" type="ORF">Gasu_18120</name>
</gene>
<reference evidence="2" key="1">
    <citation type="journal article" date="2013" name="Science">
        <title>Gene transfer from bacteria and archaea facilitated evolution of an extremophilic eukaryote.</title>
        <authorList>
            <person name="Schonknecht G."/>
            <person name="Chen W.H."/>
            <person name="Ternes C.M."/>
            <person name="Barbier G.G."/>
            <person name="Shrestha R.P."/>
            <person name="Stanke M."/>
            <person name="Brautigam A."/>
            <person name="Baker B.J."/>
            <person name="Banfield J.F."/>
            <person name="Garavito R.M."/>
            <person name="Carr K."/>
            <person name="Wilkerson C."/>
            <person name="Rensing S.A."/>
            <person name="Gagneul D."/>
            <person name="Dickenson N.E."/>
            <person name="Oesterhelt C."/>
            <person name="Lercher M.J."/>
            <person name="Weber A.P."/>
        </authorList>
    </citation>
    <scope>NUCLEOTIDE SEQUENCE [LARGE SCALE GENOMIC DNA]</scope>
    <source>
        <strain evidence="2">074W</strain>
    </source>
</reference>
<dbReference type="EMBL" id="KB454495">
    <property type="protein sequence ID" value="EME31055.1"/>
    <property type="molecule type" value="Genomic_DNA"/>
</dbReference>
<organism evidence="1 2">
    <name type="scientific">Galdieria sulphuraria</name>
    <name type="common">Red alga</name>
    <dbReference type="NCBI Taxonomy" id="130081"/>
    <lineage>
        <taxon>Eukaryota</taxon>
        <taxon>Rhodophyta</taxon>
        <taxon>Bangiophyceae</taxon>
        <taxon>Galdieriales</taxon>
        <taxon>Galdieriaceae</taxon>
        <taxon>Galdieria</taxon>
    </lineage>
</organism>
<sequence length="68" mass="7973">MSSSFTLSWTVLSSYEYQILFQNKQTTLPKRILIQGAMIDFVYKHRDHFVHNGFQVFSLSLCVCTHTQ</sequence>
<accession>M2X3Q7</accession>
<evidence type="ECO:0000313" key="2">
    <source>
        <dbReference type="Proteomes" id="UP000030680"/>
    </source>
</evidence>
<keyword evidence="2" id="KW-1185">Reference proteome</keyword>
<protein>
    <submittedName>
        <fullName evidence="1">Uncharacterized protein</fullName>
    </submittedName>
</protein>
<name>M2X3Q7_GALSU</name>
<dbReference type="Proteomes" id="UP000030680">
    <property type="component" value="Unassembled WGS sequence"/>
</dbReference>
<dbReference type="RefSeq" id="XP_005707575.1">
    <property type="nucleotide sequence ID" value="XM_005707518.1"/>
</dbReference>